<accession>A0ABY4C6V0</accession>
<sequence length="128" mass="14673">MPERKYNDTQSNPLYPHIYLEIPGTEDFQRVADFDDGGGYDWTTWVAWYSPSRRRYFIASGSGCSCNSLSQDIYTIEDFTALASKEAVKEDLRTFIAGRCEGWRVAERPSINDELAAINAFKPTKEER</sequence>
<evidence type="ECO:0000313" key="3">
    <source>
        <dbReference type="Proteomes" id="UP000832097"/>
    </source>
</evidence>
<dbReference type="Proteomes" id="UP000832097">
    <property type="component" value="Chromosome"/>
</dbReference>
<organism evidence="2 3">
    <name type="scientific">Agromyces larvae</name>
    <dbReference type="NCBI Taxonomy" id="2929802"/>
    <lineage>
        <taxon>Bacteria</taxon>
        <taxon>Bacillati</taxon>
        <taxon>Actinomycetota</taxon>
        <taxon>Actinomycetes</taxon>
        <taxon>Micrococcales</taxon>
        <taxon>Microbacteriaceae</taxon>
        <taxon>Agromyces</taxon>
    </lineage>
</organism>
<dbReference type="InterPro" id="IPR055996">
    <property type="entry name" value="DUF7574"/>
</dbReference>
<dbReference type="EMBL" id="CP094528">
    <property type="protein sequence ID" value="UOE45916.1"/>
    <property type="molecule type" value="Genomic_DNA"/>
</dbReference>
<proteinExistence type="predicted"/>
<evidence type="ECO:0000259" key="1">
    <source>
        <dbReference type="Pfam" id="PF24459"/>
    </source>
</evidence>
<evidence type="ECO:0000313" key="2">
    <source>
        <dbReference type="EMBL" id="UOE45916.1"/>
    </source>
</evidence>
<protein>
    <recommendedName>
        <fullName evidence="1">DUF7574 domain-containing protein</fullName>
    </recommendedName>
</protein>
<dbReference type="RefSeq" id="WP_243558644.1">
    <property type="nucleotide sequence ID" value="NZ_CP094528.1"/>
</dbReference>
<keyword evidence="3" id="KW-1185">Reference proteome</keyword>
<feature type="domain" description="DUF7574" evidence="1">
    <location>
        <begin position="28"/>
        <end position="94"/>
    </location>
</feature>
<name>A0ABY4C6V0_9MICO</name>
<dbReference type="Pfam" id="PF24459">
    <property type="entry name" value="DUF7574"/>
    <property type="match status" value="1"/>
</dbReference>
<reference evidence="2 3" key="1">
    <citation type="submission" date="2022-03" db="EMBL/GenBank/DDBJ databases">
        <title>Mucilaginibacter sp. isolated from the gut of Protaetia brevitarsis seulensis larvae.</title>
        <authorList>
            <person name="Won M."/>
            <person name="Kim S.-J."/>
            <person name="Kwon S.-W."/>
        </authorList>
    </citation>
    <scope>NUCLEOTIDE SEQUENCE [LARGE SCALE GENOMIC DNA]</scope>
    <source>
        <strain evidence="2 3">CFWR-12</strain>
    </source>
</reference>
<gene>
    <name evidence="2" type="ORF">MTO99_09305</name>
</gene>